<evidence type="ECO:0000313" key="1">
    <source>
        <dbReference type="EMBL" id="TCS93807.1"/>
    </source>
</evidence>
<dbReference type="CDD" id="cd02440">
    <property type="entry name" value="AdoMet_MTases"/>
    <property type="match status" value="1"/>
</dbReference>
<dbReference type="OrthoDB" id="1653798at2"/>
<dbReference type="RefSeq" id="WP_131925044.1">
    <property type="nucleotide sequence ID" value="NZ_SMAG01000005.1"/>
</dbReference>
<dbReference type="SUPFAM" id="SSF53335">
    <property type="entry name" value="S-adenosyl-L-methionine-dependent methyltransferases"/>
    <property type="match status" value="1"/>
</dbReference>
<dbReference type="InterPro" id="IPR007536">
    <property type="entry name" value="16SrRNA_methylTrfase_J"/>
</dbReference>
<dbReference type="PANTHER" id="PTHR36112:SF1">
    <property type="entry name" value="RIBOSOMAL RNA SMALL SUBUNIT METHYLTRANSFERASE J"/>
    <property type="match status" value="1"/>
</dbReference>
<dbReference type="GO" id="GO:0008990">
    <property type="term" value="F:rRNA (guanine-N2-)-methyltransferase activity"/>
    <property type="evidence" value="ECO:0007669"/>
    <property type="project" value="InterPro"/>
</dbReference>
<organism evidence="1 2">
    <name type="scientific">Hazenella coriacea</name>
    <dbReference type="NCBI Taxonomy" id="1179467"/>
    <lineage>
        <taxon>Bacteria</taxon>
        <taxon>Bacillati</taxon>
        <taxon>Bacillota</taxon>
        <taxon>Bacilli</taxon>
        <taxon>Bacillales</taxon>
        <taxon>Thermoactinomycetaceae</taxon>
        <taxon>Hazenella</taxon>
    </lineage>
</organism>
<dbReference type="EMBL" id="SMAG01000005">
    <property type="protein sequence ID" value="TCS93807.1"/>
    <property type="molecule type" value="Genomic_DNA"/>
</dbReference>
<dbReference type="PANTHER" id="PTHR36112">
    <property type="entry name" value="RIBOSOMAL RNA SMALL SUBUNIT METHYLTRANSFERASE J"/>
    <property type="match status" value="1"/>
</dbReference>
<comment type="caution">
    <text evidence="1">The sequence shown here is derived from an EMBL/GenBank/DDBJ whole genome shotgun (WGS) entry which is preliminary data.</text>
</comment>
<protein>
    <submittedName>
        <fullName evidence="1">Putative SAM-dependent methyltransferase</fullName>
    </submittedName>
</protein>
<name>A0A4V2UV01_9BACL</name>
<gene>
    <name evidence="1" type="ORF">EDD58_10514</name>
</gene>
<dbReference type="Gene3D" id="3.40.50.150">
    <property type="entry name" value="Vaccinia Virus protein VP39"/>
    <property type="match status" value="1"/>
</dbReference>
<dbReference type="AlphaFoldDB" id="A0A4V2UV01"/>
<keyword evidence="1" id="KW-0808">Transferase</keyword>
<dbReference type="Proteomes" id="UP000294937">
    <property type="component" value="Unassembled WGS sequence"/>
</dbReference>
<sequence>MERHRDALPSLYARTGKSKVIIITKQEWRYEDQLGHRFTFHPNMSFLRIKNMIQGVVDPMVTCSGMKPGDQVLDCTMGMGADAIVASFAVGEQGKVIALESQPEIAALVRQGLATYETKLVKCNQAMRRIQVVQTDYHTFLKAQPNQSFDIVIFDPMFRETVRSSAAMQVLKPLANPHPVEPFSVKEAVRVARKAVLLKERVYSTEFTRLGFEVVKKSSHYAWGMIRLGGNEDENSTTGHCRANCGRENST</sequence>
<dbReference type="InterPro" id="IPR029063">
    <property type="entry name" value="SAM-dependent_MTases_sf"/>
</dbReference>
<keyword evidence="1" id="KW-0489">Methyltransferase</keyword>
<reference evidence="1 2" key="1">
    <citation type="submission" date="2019-03" db="EMBL/GenBank/DDBJ databases">
        <title>Genomic Encyclopedia of Type Strains, Phase IV (KMG-IV): sequencing the most valuable type-strain genomes for metagenomic binning, comparative biology and taxonomic classification.</title>
        <authorList>
            <person name="Goeker M."/>
        </authorList>
    </citation>
    <scope>NUCLEOTIDE SEQUENCE [LARGE SCALE GENOMIC DNA]</scope>
    <source>
        <strain evidence="1 2">DSM 45707</strain>
    </source>
</reference>
<proteinExistence type="predicted"/>
<dbReference type="Pfam" id="PF04445">
    <property type="entry name" value="SAM_MT"/>
    <property type="match status" value="1"/>
</dbReference>
<keyword evidence="2" id="KW-1185">Reference proteome</keyword>
<accession>A0A4V2UV01</accession>
<evidence type="ECO:0000313" key="2">
    <source>
        <dbReference type="Proteomes" id="UP000294937"/>
    </source>
</evidence>